<feature type="transmembrane region" description="Helical" evidence="7">
    <location>
        <begin position="206"/>
        <end position="223"/>
    </location>
</feature>
<dbReference type="CDD" id="cd17503">
    <property type="entry name" value="MFS_LmrB_MDR_like"/>
    <property type="match status" value="1"/>
</dbReference>
<evidence type="ECO:0000256" key="2">
    <source>
        <dbReference type="ARBA" id="ARBA00022448"/>
    </source>
</evidence>
<keyword evidence="4 7" id="KW-0812">Transmembrane</keyword>
<dbReference type="PRINTS" id="PR01036">
    <property type="entry name" value="TCRTETB"/>
</dbReference>
<accession>A0A222WLJ8</accession>
<dbReference type="Gene3D" id="1.20.1720.10">
    <property type="entry name" value="Multidrug resistance protein D"/>
    <property type="match status" value="1"/>
</dbReference>
<dbReference type="InterPro" id="IPR036259">
    <property type="entry name" value="MFS_trans_sf"/>
</dbReference>
<dbReference type="STRING" id="172713.GCA_001705305_00505"/>
<evidence type="ECO:0000256" key="4">
    <source>
        <dbReference type="ARBA" id="ARBA00022692"/>
    </source>
</evidence>
<evidence type="ECO:0000256" key="5">
    <source>
        <dbReference type="ARBA" id="ARBA00022989"/>
    </source>
</evidence>
<sequence length="490" mass="52541">MSTMSQTSAPSEPTTFKVLPIMIALLLSGFIGMFSETALNIALNDLMQILHITTATAQWLTTAFLLTLGILVPVSGLLLQTFTTRQLFVASLLFSIAGCLVAALAPTFSVLLIARILQAVGTALLLPLMFNTILIIFPAEKRGAAMGIIGLVIMFAPAVGPTIAGLVLQNLSWHWIFWISLPFLVLSLIFGILFMQNVSKITKPKIDILSILLSSIGFGGVVFGFSKSGEGGEGWTSPVVLLPVIIGLIALILFSMRQLKMKQPMLNLRVFKYPMFVIGVVMIFLCMMTILSTMLILPLFLQKGLALSALTAGLVLLPGGIINGLLSPIMGSLFDKFGPKWLVIPGLAIVVAVLFFLSGITTTSAIVLIIVLHCCLMIGISMIMMPAQTNGLNQLPLELYPDGTAIMSTLQQVAGAIGTAIAVSILSKGMESYLSQSSMPESVNEMANAMVFGSQHSFFFAMIVSVIGLFLAFFIRRVHVKKGAAQAPMH</sequence>
<evidence type="ECO:0000256" key="6">
    <source>
        <dbReference type="ARBA" id="ARBA00023136"/>
    </source>
</evidence>
<feature type="transmembrane region" description="Helical" evidence="7">
    <location>
        <begin position="87"/>
        <end position="110"/>
    </location>
</feature>
<feature type="transmembrane region" description="Helical" evidence="7">
    <location>
        <begin position="175"/>
        <end position="194"/>
    </location>
</feature>
<organism evidence="9 10">
    <name type="scientific">Paenibacillus kribbensis</name>
    <dbReference type="NCBI Taxonomy" id="172713"/>
    <lineage>
        <taxon>Bacteria</taxon>
        <taxon>Bacillati</taxon>
        <taxon>Bacillota</taxon>
        <taxon>Bacilli</taxon>
        <taxon>Bacillales</taxon>
        <taxon>Paenibacillaceae</taxon>
        <taxon>Paenibacillus</taxon>
    </lineage>
</organism>
<dbReference type="InterPro" id="IPR011701">
    <property type="entry name" value="MFS"/>
</dbReference>
<evidence type="ECO:0000313" key="10">
    <source>
        <dbReference type="Proteomes" id="UP000214666"/>
    </source>
</evidence>
<feature type="transmembrane region" description="Helical" evidence="7">
    <location>
        <begin position="116"/>
        <end position="137"/>
    </location>
</feature>
<feature type="transmembrane region" description="Helical" evidence="7">
    <location>
        <begin position="446"/>
        <end position="475"/>
    </location>
</feature>
<dbReference type="PANTHER" id="PTHR42718">
    <property type="entry name" value="MAJOR FACILITATOR SUPERFAMILY MULTIDRUG TRANSPORTER MFSC"/>
    <property type="match status" value="1"/>
</dbReference>
<dbReference type="AlphaFoldDB" id="A0A222WLJ8"/>
<dbReference type="PROSITE" id="PS50850">
    <property type="entry name" value="MFS"/>
    <property type="match status" value="1"/>
</dbReference>
<proteinExistence type="predicted"/>
<dbReference type="NCBIfam" id="TIGR00711">
    <property type="entry name" value="efflux_EmrB"/>
    <property type="match status" value="1"/>
</dbReference>
<gene>
    <name evidence="9" type="ORF">B4V02_11990</name>
</gene>
<feature type="transmembrane region" description="Helical" evidence="7">
    <location>
        <begin position="21"/>
        <end position="39"/>
    </location>
</feature>
<dbReference type="EMBL" id="CP020028">
    <property type="protein sequence ID" value="ASR47359.1"/>
    <property type="molecule type" value="Genomic_DNA"/>
</dbReference>
<dbReference type="PANTHER" id="PTHR42718:SF43">
    <property type="entry name" value="LINCOMYCIN RESISTANCE PROTEIN LMRB"/>
    <property type="match status" value="1"/>
</dbReference>
<feature type="domain" description="Major facilitator superfamily (MFS) profile" evidence="8">
    <location>
        <begin position="21"/>
        <end position="480"/>
    </location>
</feature>
<dbReference type="InterPro" id="IPR004638">
    <property type="entry name" value="EmrB-like"/>
</dbReference>
<feature type="transmembrane region" description="Helical" evidence="7">
    <location>
        <begin position="144"/>
        <end position="169"/>
    </location>
</feature>
<feature type="transmembrane region" description="Helical" evidence="7">
    <location>
        <begin position="235"/>
        <end position="254"/>
    </location>
</feature>
<dbReference type="Pfam" id="PF07690">
    <property type="entry name" value="MFS_1"/>
    <property type="match status" value="1"/>
</dbReference>
<keyword evidence="5 7" id="KW-1133">Transmembrane helix</keyword>
<evidence type="ECO:0000256" key="1">
    <source>
        <dbReference type="ARBA" id="ARBA00004651"/>
    </source>
</evidence>
<feature type="transmembrane region" description="Helical" evidence="7">
    <location>
        <begin position="275"/>
        <end position="301"/>
    </location>
</feature>
<feature type="transmembrane region" description="Helical" evidence="7">
    <location>
        <begin position="366"/>
        <end position="384"/>
    </location>
</feature>
<feature type="transmembrane region" description="Helical" evidence="7">
    <location>
        <begin position="307"/>
        <end position="329"/>
    </location>
</feature>
<keyword evidence="2" id="KW-0813">Transport</keyword>
<comment type="subcellular location">
    <subcellularLocation>
        <location evidence="1">Cell membrane</location>
        <topology evidence="1">Multi-pass membrane protein</topology>
    </subcellularLocation>
</comment>
<feature type="transmembrane region" description="Helical" evidence="7">
    <location>
        <begin position="341"/>
        <end position="360"/>
    </location>
</feature>
<evidence type="ECO:0000256" key="7">
    <source>
        <dbReference type="SAM" id="Phobius"/>
    </source>
</evidence>
<protein>
    <submittedName>
        <fullName evidence="9">MFS transporter</fullName>
    </submittedName>
</protein>
<keyword evidence="3" id="KW-1003">Cell membrane</keyword>
<feature type="transmembrane region" description="Helical" evidence="7">
    <location>
        <begin position="405"/>
        <end position="426"/>
    </location>
</feature>
<reference evidence="9 10" key="1">
    <citation type="submission" date="2017-03" db="EMBL/GenBank/DDBJ databases">
        <title>Complete genome sequence of Paenibacillus Kribbensis producing bioflocculants.</title>
        <authorList>
            <person name="Lee H.-G."/>
            <person name="Oh H.-M."/>
        </authorList>
    </citation>
    <scope>NUCLEOTIDE SEQUENCE [LARGE SCALE GENOMIC DNA]</scope>
    <source>
        <strain evidence="9 10">AM49</strain>
    </source>
</reference>
<name>A0A222WLJ8_9BACL</name>
<dbReference type="Gene3D" id="1.20.1250.20">
    <property type="entry name" value="MFS general substrate transporter like domains"/>
    <property type="match status" value="1"/>
</dbReference>
<dbReference type="KEGG" id="pkb:B4V02_11990"/>
<dbReference type="SUPFAM" id="SSF103473">
    <property type="entry name" value="MFS general substrate transporter"/>
    <property type="match status" value="1"/>
</dbReference>
<dbReference type="OrthoDB" id="9816041at2"/>
<evidence type="ECO:0000256" key="3">
    <source>
        <dbReference type="ARBA" id="ARBA00022475"/>
    </source>
</evidence>
<evidence type="ECO:0000313" key="9">
    <source>
        <dbReference type="EMBL" id="ASR47359.1"/>
    </source>
</evidence>
<evidence type="ECO:0000259" key="8">
    <source>
        <dbReference type="PROSITE" id="PS50850"/>
    </source>
</evidence>
<keyword evidence="10" id="KW-1185">Reference proteome</keyword>
<dbReference type="GO" id="GO:0005886">
    <property type="term" value="C:plasma membrane"/>
    <property type="evidence" value="ECO:0007669"/>
    <property type="project" value="UniProtKB-SubCell"/>
</dbReference>
<dbReference type="InterPro" id="IPR020846">
    <property type="entry name" value="MFS_dom"/>
</dbReference>
<dbReference type="GO" id="GO:0022857">
    <property type="term" value="F:transmembrane transporter activity"/>
    <property type="evidence" value="ECO:0007669"/>
    <property type="project" value="InterPro"/>
</dbReference>
<keyword evidence="6 7" id="KW-0472">Membrane</keyword>
<feature type="transmembrane region" description="Helical" evidence="7">
    <location>
        <begin position="59"/>
        <end position="80"/>
    </location>
</feature>
<dbReference type="Proteomes" id="UP000214666">
    <property type="component" value="Chromosome"/>
</dbReference>